<dbReference type="AlphaFoldDB" id="H3RLJ2"/>
<accession>H3RLJ2</accession>
<dbReference type="Proteomes" id="UP000005050">
    <property type="component" value="Unassembled WGS sequence"/>
</dbReference>
<sequence>MIAEWCGMNKSGDVHTEQLWIEKFDSQQNQPLHLAKTV</sequence>
<name>H3RLJ2_PANSE</name>
<protein>
    <submittedName>
        <fullName evidence="1">Uncharacterized protein</fullName>
    </submittedName>
</protein>
<gene>
    <name evidence="1" type="ORF">CKS_5566</name>
</gene>
<evidence type="ECO:0000313" key="2">
    <source>
        <dbReference type="Proteomes" id="UP000005050"/>
    </source>
</evidence>
<proteinExistence type="predicted"/>
<dbReference type="EMBL" id="AHIE01000047">
    <property type="protein sequence ID" value="EHT97705.1"/>
    <property type="molecule type" value="Genomic_DNA"/>
</dbReference>
<dbReference type="PATRIC" id="fig|660596.6.peg.5334"/>
<evidence type="ECO:0000313" key="1">
    <source>
        <dbReference type="EMBL" id="EHT97705.1"/>
    </source>
</evidence>
<organism evidence="1 2">
    <name type="scientific">Pantoea stewartii subsp. stewartii DC283</name>
    <dbReference type="NCBI Taxonomy" id="660596"/>
    <lineage>
        <taxon>Bacteria</taxon>
        <taxon>Pseudomonadati</taxon>
        <taxon>Pseudomonadota</taxon>
        <taxon>Gammaproteobacteria</taxon>
        <taxon>Enterobacterales</taxon>
        <taxon>Erwiniaceae</taxon>
        <taxon>Pantoea</taxon>
    </lineage>
</organism>
<comment type="caution">
    <text evidence="1">The sequence shown here is derived from an EMBL/GenBank/DDBJ whole genome shotgun (WGS) entry which is preliminary data.</text>
</comment>
<reference evidence="1 2" key="1">
    <citation type="journal article" date="2012" name="Mol. Microbiol.">
        <title>The genetic and structural basis of two distinct terminal side branch residues in stewartan and amylovoran exopolysaccharides and their potential role in host adaptation.</title>
        <authorList>
            <person name="Wang X."/>
            <person name="Yang F."/>
            <person name="von Bodman S.B."/>
        </authorList>
    </citation>
    <scope>NUCLEOTIDE SEQUENCE [LARGE SCALE GENOMIC DNA]</scope>
    <source>
        <strain evidence="1 2">DC283</strain>
    </source>
</reference>